<dbReference type="SUPFAM" id="SSF55811">
    <property type="entry name" value="Nudix"/>
    <property type="match status" value="1"/>
</dbReference>
<sequence length="205" mass="22849">MGLRGRPGVQRHRAAVVDGLIAPDETNLPPADPQLREAAVLVPVYRDDAGELRLVLLVRSNFGVHGGQLAFPGGKQDPTDTSLLDTALREAEEEVYLPREAVQVLAELPVISTLTTGYRVTPYLGRISRPAVWRWLEREVTEVLEVSVAELLDPARHATEDWQLDGWPRSAPVSFIRIGEHKLWGLSYRIVRQLLPRLTAGEWAV</sequence>
<evidence type="ECO:0000256" key="4">
    <source>
        <dbReference type="ARBA" id="ARBA00022801"/>
    </source>
</evidence>
<comment type="cofactor">
    <cofactor evidence="1">
        <name>Mn(2+)</name>
        <dbReference type="ChEBI" id="CHEBI:29035"/>
    </cofactor>
</comment>
<dbReference type="InterPro" id="IPR015797">
    <property type="entry name" value="NUDIX_hydrolase-like_dom_sf"/>
</dbReference>
<protein>
    <submittedName>
        <fullName evidence="8">CoA pyrophosphatase</fullName>
    </submittedName>
</protein>
<dbReference type="Proteomes" id="UP000305517">
    <property type="component" value="Unassembled WGS sequence"/>
</dbReference>
<dbReference type="CDD" id="cd03426">
    <property type="entry name" value="NUDIX_CoAse_Nudt7"/>
    <property type="match status" value="1"/>
</dbReference>
<evidence type="ECO:0000313" key="8">
    <source>
        <dbReference type="EMBL" id="TLM92497.1"/>
    </source>
</evidence>
<dbReference type="InterPro" id="IPR045121">
    <property type="entry name" value="CoAse"/>
</dbReference>
<keyword evidence="4" id="KW-0378">Hydrolase</keyword>
<name>A0A5R8WQC4_9BACT</name>
<keyword evidence="6" id="KW-0464">Manganese</keyword>
<reference evidence="8 9" key="1">
    <citation type="submission" date="2019-05" db="EMBL/GenBank/DDBJ databases">
        <title>Hymenobacter edaphi sp. nov., isolated from abandoned arsenic-contaminated farmland soil.</title>
        <authorList>
            <person name="Nie L."/>
        </authorList>
    </citation>
    <scope>NUCLEOTIDE SEQUENCE [LARGE SCALE GENOMIC DNA]</scope>
    <source>
        <strain evidence="8 9">1-3-3-8</strain>
    </source>
</reference>
<evidence type="ECO:0000256" key="2">
    <source>
        <dbReference type="ARBA" id="ARBA00001946"/>
    </source>
</evidence>
<dbReference type="GO" id="GO:0010945">
    <property type="term" value="F:coenzyme A diphosphatase activity"/>
    <property type="evidence" value="ECO:0007669"/>
    <property type="project" value="InterPro"/>
</dbReference>
<evidence type="ECO:0000313" key="9">
    <source>
        <dbReference type="Proteomes" id="UP000305517"/>
    </source>
</evidence>
<evidence type="ECO:0000256" key="6">
    <source>
        <dbReference type="ARBA" id="ARBA00023211"/>
    </source>
</evidence>
<dbReference type="AlphaFoldDB" id="A0A5R8WQC4"/>
<evidence type="ECO:0000256" key="1">
    <source>
        <dbReference type="ARBA" id="ARBA00001936"/>
    </source>
</evidence>
<dbReference type="Pfam" id="PF00293">
    <property type="entry name" value="NUDIX"/>
    <property type="match status" value="1"/>
</dbReference>
<dbReference type="OrthoDB" id="9802805at2"/>
<keyword evidence="3" id="KW-0479">Metal-binding</keyword>
<proteinExistence type="predicted"/>
<dbReference type="EMBL" id="VAJM01000005">
    <property type="protein sequence ID" value="TLM92497.1"/>
    <property type="molecule type" value="Genomic_DNA"/>
</dbReference>
<dbReference type="GO" id="GO:0046872">
    <property type="term" value="F:metal ion binding"/>
    <property type="evidence" value="ECO:0007669"/>
    <property type="project" value="UniProtKB-KW"/>
</dbReference>
<keyword evidence="9" id="KW-1185">Reference proteome</keyword>
<organism evidence="8 9">
    <name type="scientific">Hymenobacter jeollabukensis</name>
    <dbReference type="NCBI Taxonomy" id="2025313"/>
    <lineage>
        <taxon>Bacteria</taxon>
        <taxon>Pseudomonadati</taxon>
        <taxon>Bacteroidota</taxon>
        <taxon>Cytophagia</taxon>
        <taxon>Cytophagales</taxon>
        <taxon>Hymenobacteraceae</taxon>
        <taxon>Hymenobacter</taxon>
    </lineage>
</organism>
<dbReference type="PANTHER" id="PTHR12992:SF11">
    <property type="entry name" value="MITOCHONDRIAL COENZYME A DIPHOSPHATASE NUDT8"/>
    <property type="match status" value="1"/>
</dbReference>
<dbReference type="PROSITE" id="PS51462">
    <property type="entry name" value="NUDIX"/>
    <property type="match status" value="1"/>
</dbReference>
<comment type="cofactor">
    <cofactor evidence="2">
        <name>Mg(2+)</name>
        <dbReference type="ChEBI" id="CHEBI:18420"/>
    </cofactor>
</comment>
<dbReference type="InterPro" id="IPR000086">
    <property type="entry name" value="NUDIX_hydrolase_dom"/>
</dbReference>
<dbReference type="PANTHER" id="PTHR12992">
    <property type="entry name" value="NUDIX HYDROLASE"/>
    <property type="match status" value="1"/>
</dbReference>
<evidence type="ECO:0000256" key="3">
    <source>
        <dbReference type="ARBA" id="ARBA00022723"/>
    </source>
</evidence>
<evidence type="ECO:0000259" key="7">
    <source>
        <dbReference type="PROSITE" id="PS51462"/>
    </source>
</evidence>
<dbReference type="Gene3D" id="3.90.79.10">
    <property type="entry name" value="Nucleoside Triphosphate Pyrophosphohydrolase"/>
    <property type="match status" value="1"/>
</dbReference>
<evidence type="ECO:0000256" key="5">
    <source>
        <dbReference type="ARBA" id="ARBA00022842"/>
    </source>
</evidence>
<accession>A0A5R8WQC4</accession>
<gene>
    <name evidence="8" type="ORF">FDY95_13230</name>
</gene>
<feature type="domain" description="Nudix hydrolase" evidence="7">
    <location>
        <begin position="35"/>
        <end position="170"/>
    </location>
</feature>
<keyword evidence="5" id="KW-0460">Magnesium</keyword>
<comment type="caution">
    <text evidence="8">The sequence shown here is derived from an EMBL/GenBank/DDBJ whole genome shotgun (WGS) entry which is preliminary data.</text>
</comment>